<feature type="chain" id="PRO_5014737884" description="Lipoprotein" evidence="2">
    <location>
        <begin position="31"/>
        <end position="422"/>
    </location>
</feature>
<accession>A0A2N9LLH6</accession>
<keyword evidence="2" id="KW-0732">Signal</keyword>
<organism evidence="3 4">
    <name type="scientific">Candidatus Sulfuritelmatomonas gaucii</name>
    <dbReference type="NCBI Taxonomy" id="2043161"/>
    <lineage>
        <taxon>Bacteria</taxon>
        <taxon>Pseudomonadati</taxon>
        <taxon>Acidobacteriota</taxon>
        <taxon>Terriglobia</taxon>
        <taxon>Terriglobales</taxon>
        <taxon>Acidobacteriaceae</taxon>
        <taxon>Candidatus Sulfuritelmatomonas</taxon>
    </lineage>
</organism>
<proteinExistence type="predicted"/>
<gene>
    <name evidence="3" type="ORF">SBA5_420006</name>
</gene>
<name>A0A2N9LLH6_9BACT</name>
<evidence type="ECO:0000313" key="4">
    <source>
        <dbReference type="Proteomes" id="UP000239735"/>
    </source>
</evidence>
<evidence type="ECO:0000256" key="2">
    <source>
        <dbReference type="SAM" id="SignalP"/>
    </source>
</evidence>
<dbReference type="OrthoDB" id="3666329at2"/>
<reference evidence="4" key="1">
    <citation type="submission" date="2018-02" db="EMBL/GenBank/DDBJ databases">
        <authorList>
            <person name="Hausmann B."/>
        </authorList>
    </citation>
    <scope>NUCLEOTIDE SEQUENCE [LARGE SCALE GENOMIC DNA]</scope>
    <source>
        <strain evidence="4">Peat soil MAG SbA5</strain>
    </source>
</reference>
<sequence length="422" mass="44875">MSKFGRCTAVFCAIAVLLVGCKSSSGTSAAATASGGSGVQPGGKAGAATYVSASPLSNQLTTATITDPSLSNIVSATLTIPAGWKLQGITMISACTFSPWPVFRAYSPDGLMQMRIEPVIGWQWHPNAKGTLNSGCANISGQISAAAFLQYYLGTMQGGVHVVGTMPISSAYQQWAQGLAAQKNQMQSSAPPAMRNSNTADTAALRIEVVNGSFVVEERLRTVVECTMNNDRSTPMSNALYGGTCWARVDVLTAPQGKLDALVQLVDSNNLPHGVNSPQWTQAALLRQQRQGAQAIANLTAQEQQESKMIYQQFQQIMQSSAAEHQAFMQQQESQFQSAMNDANASMNAQSTAASDWVDYSLDQQTVMGSDGTLAKVSSAYSQTWTNGSQWYQTNDPNSDPNGVLSGNWTQTTQVHGNGTPK</sequence>
<evidence type="ECO:0000256" key="1">
    <source>
        <dbReference type="SAM" id="MobiDB-lite"/>
    </source>
</evidence>
<dbReference type="EMBL" id="OKRB01000100">
    <property type="protein sequence ID" value="SPE24106.1"/>
    <property type="molecule type" value="Genomic_DNA"/>
</dbReference>
<evidence type="ECO:0008006" key="5">
    <source>
        <dbReference type="Google" id="ProtNLM"/>
    </source>
</evidence>
<dbReference type="PROSITE" id="PS51257">
    <property type="entry name" value="PROKAR_LIPOPROTEIN"/>
    <property type="match status" value="1"/>
</dbReference>
<protein>
    <recommendedName>
        <fullName evidence="5">Lipoprotein</fullName>
    </recommendedName>
</protein>
<feature type="signal peptide" evidence="2">
    <location>
        <begin position="1"/>
        <end position="30"/>
    </location>
</feature>
<dbReference type="AlphaFoldDB" id="A0A2N9LLH6"/>
<dbReference type="Proteomes" id="UP000239735">
    <property type="component" value="Unassembled WGS sequence"/>
</dbReference>
<evidence type="ECO:0000313" key="3">
    <source>
        <dbReference type="EMBL" id="SPE24106.1"/>
    </source>
</evidence>
<feature type="region of interest" description="Disordered" evidence="1">
    <location>
        <begin position="395"/>
        <end position="422"/>
    </location>
</feature>